<dbReference type="InterPro" id="IPR050570">
    <property type="entry name" value="Cell_wall_metabolism_enzyme"/>
</dbReference>
<dbReference type="SUPFAM" id="SSF51261">
    <property type="entry name" value="Duplicated hybrid motif"/>
    <property type="match status" value="1"/>
</dbReference>
<evidence type="ECO:0000313" key="3">
    <source>
        <dbReference type="EMBL" id="WUV45915.1"/>
    </source>
</evidence>
<keyword evidence="1" id="KW-0732">Signal</keyword>
<evidence type="ECO:0000256" key="1">
    <source>
        <dbReference type="ARBA" id="ARBA00022729"/>
    </source>
</evidence>
<dbReference type="InterPro" id="IPR015020">
    <property type="entry name" value="Rv2525c-like_Glyco_Hydro-like"/>
</dbReference>
<sequence>MTRYWPLARGRIVTSRFGRRDNGFHWGVDLGWPGGSGGLPVYAVQAGTVVFAGPASGFGGPDPAGWVVLDHPAEDGGGATVYGHVIREVAVGDRVVAGQRIARINPDSASNGGVAPHLHLEWHRHVWVPPGSDRLDPLPLLAEAADPPLSTNGAPRMSTAVDFAARFIDPDAIKAAGHSAVLVYVSPSRPGASFGAKPVTREYADSVRATGLDIVSIWQYGKPGNAQAPSDWTTGYDGGHRMGLQAREIHTAASGHDRCPIFFAVDEDISLDQWNDQAVNFFRGVNDAIGREWTGVYGSSKVCAWAIQDGVVGRTSEGRFWAWQTRAWSGNRLDTPEAVLYQRVIDTASNPGPVIDGSSVDVNDILATDFGQWSIQRIQAQGEHTVNAPFFTELDRMGNSRSERWGARITNFLLHTEEGNSTAESLAAYLNNTANGVSYHYTLENAIVCDVVDTDYASWSVLDANAQTINLCFAGSRASWSRDQWMAIDEDLRIAAWLAVQDAKKYGFATDVIAPPYTRRDGISDHKYVTECLGIGTHTDVGPNFPWDVFESHVREFSGAAPAGEIDAKAAASPWLGPRLGTNGEMKTADGVGRFAQFKNGYIYWHPSTGAHPIPSSLFDKFAETGWEAGPLGYPITDNAVLRDPKDVEWGEVEGFQNGALYHRNGRPVYWVHGEIRDRWNRSGFENGPLGWPTSDEILFDTGTYQEFENGRIYWTPKQTLALRSVNGNEEPLPDGP</sequence>
<dbReference type="Proteomes" id="UP001432062">
    <property type="component" value="Chromosome"/>
</dbReference>
<evidence type="ECO:0000259" key="2">
    <source>
        <dbReference type="SMART" id="SM00644"/>
    </source>
</evidence>
<dbReference type="SUPFAM" id="SSF51445">
    <property type="entry name" value="(Trans)glycosidases"/>
    <property type="match status" value="1"/>
</dbReference>
<dbReference type="Gene3D" id="2.70.70.10">
    <property type="entry name" value="Glucose Permease (Domain IIA)"/>
    <property type="match status" value="1"/>
</dbReference>
<dbReference type="CDD" id="cd12797">
    <property type="entry name" value="M23_peptidase"/>
    <property type="match status" value="1"/>
</dbReference>
<evidence type="ECO:0000313" key="4">
    <source>
        <dbReference type="Proteomes" id="UP001432062"/>
    </source>
</evidence>
<gene>
    <name evidence="3" type="ORF">OG563_43725</name>
</gene>
<dbReference type="InterPro" id="IPR002502">
    <property type="entry name" value="Amidase_domain"/>
</dbReference>
<dbReference type="EMBL" id="CP109441">
    <property type="protein sequence ID" value="WUV45915.1"/>
    <property type="molecule type" value="Genomic_DNA"/>
</dbReference>
<dbReference type="InterPro" id="IPR011055">
    <property type="entry name" value="Dup_hybrid_motif"/>
</dbReference>
<feature type="domain" description="N-acetylmuramoyl-L-alanine amidase" evidence="2">
    <location>
        <begin position="397"/>
        <end position="542"/>
    </location>
</feature>
<accession>A0ABZ1YRN2</accession>
<organism evidence="3 4">
    <name type="scientific">Nocardia vinacea</name>
    <dbReference type="NCBI Taxonomy" id="96468"/>
    <lineage>
        <taxon>Bacteria</taxon>
        <taxon>Bacillati</taxon>
        <taxon>Actinomycetota</taxon>
        <taxon>Actinomycetes</taxon>
        <taxon>Mycobacteriales</taxon>
        <taxon>Nocardiaceae</taxon>
        <taxon>Nocardia</taxon>
    </lineage>
</organism>
<dbReference type="SUPFAM" id="SSF55846">
    <property type="entry name" value="N-acetylmuramoyl-L-alanine amidase-like"/>
    <property type="match status" value="1"/>
</dbReference>
<dbReference type="Pfam" id="PF08924">
    <property type="entry name" value="Rv2525c_GlyHyd-like"/>
    <property type="match status" value="1"/>
</dbReference>
<proteinExistence type="predicted"/>
<dbReference type="InterPro" id="IPR036505">
    <property type="entry name" value="Amidase/PGRP_sf"/>
</dbReference>
<dbReference type="Pfam" id="PF01551">
    <property type="entry name" value="Peptidase_M23"/>
    <property type="match status" value="1"/>
</dbReference>
<name>A0ABZ1YRN2_9NOCA</name>
<protein>
    <submittedName>
        <fullName evidence="3">DUF1906 domain-containing protein</fullName>
    </submittedName>
</protein>
<keyword evidence="4" id="KW-1185">Reference proteome</keyword>
<dbReference type="InterPro" id="IPR017853">
    <property type="entry name" value="GH"/>
</dbReference>
<dbReference type="RefSeq" id="WP_329409437.1">
    <property type="nucleotide sequence ID" value="NZ_CP109441.1"/>
</dbReference>
<dbReference type="InterPro" id="IPR016047">
    <property type="entry name" value="M23ase_b-sheet_dom"/>
</dbReference>
<dbReference type="InterPro" id="IPR013207">
    <property type="entry name" value="LGFP"/>
</dbReference>
<dbReference type="Gene3D" id="3.20.20.80">
    <property type="entry name" value="Glycosidases"/>
    <property type="match status" value="1"/>
</dbReference>
<dbReference type="PANTHER" id="PTHR21666">
    <property type="entry name" value="PEPTIDASE-RELATED"/>
    <property type="match status" value="1"/>
</dbReference>
<dbReference type="Gene3D" id="3.40.80.10">
    <property type="entry name" value="Peptidoglycan recognition protein-like"/>
    <property type="match status" value="1"/>
</dbReference>
<dbReference type="Pfam" id="PF08310">
    <property type="entry name" value="LGFP"/>
    <property type="match status" value="3"/>
</dbReference>
<dbReference type="PANTHER" id="PTHR21666:SF289">
    <property type="entry name" value="L-ALA--D-GLU ENDOPEPTIDASE"/>
    <property type="match status" value="1"/>
</dbReference>
<dbReference type="SMART" id="SM00644">
    <property type="entry name" value="Ami_2"/>
    <property type="match status" value="1"/>
</dbReference>
<reference evidence="3" key="1">
    <citation type="submission" date="2022-10" db="EMBL/GenBank/DDBJ databases">
        <title>The complete genomes of actinobacterial strains from the NBC collection.</title>
        <authorList>
            <person name="Joergensen T.S."/>
            <person name="Alvarez Arevalo M."/>
            <person name="Sterndorff E.B."/>
            <person name="Faurdal D."/>
            <person name="Vuksanovic O."/>
            <person name="Mourched A.-S."/>
            <person name="Charusanti P."/>
            <person name="Shaw S."/>
            <person name="Blin K."/>
            <person name="Weber T."/>
        </authorList>
    </citation>
    <scope>NUCLEOTIDE SEQUENCE</scope>
    <source>
        <strain evidence="3">NBC_01482</strain>
    </source>
</reference>